<organism evidence="1 2">
    <name type="scientific">Arthrobacter yangruifuii</name>
    <dbReference type="NCBI Taxonomy" id="2606616"/>
    <lineage>
        <taxon>Bacteria</taxon>
        <taxon>Bacillati</taxon>
        <taxon>Actinomycetota</taxon>
        <taxon>Actinomycetes</taxon>
        <taxon>Micrococcales</taxon>
        <taxon>Micrococcaceae</taxon>
        <taxon>Arthrobacter</taxon>
    </lineage>
</organism>
<accession>A0A5N6MGF7</accession>
<dbReference type="RefSeq" id="WP_152272636.1">
    <property type="nucleotide sequence ID" value="NZ_VTFX01000005.1"/>
</dbReference>
<proteinExistence type="predicted"/>
<dbReference type="AlphaFoldDB" id="A0A5N6MGF7"/>
<sequence>MSVQESTLVRPAGTRPKDEDDLVHVFCTPCKRRARSRARRPVPYCGKQMPNRPLQDDTGDLPVCAVCLDLARSAPCPRCGTQARFD</sequence>
<protein>
    <submittedName>
        <fullName evidence="1">Uncharacterized protein</fullName>
    </submittedName>
</protein>
<comment type="caution">
    <text evidence="1">The sequence shown here is derived from an EMBL/GenBank/DDBJ whole genome shotgun (WGS) entry which is preliminary data.</text>
</comment>
<dbReference type="Proteomes" id="UP000326852">
    <property type="component" value="Unassembled WGS sequence"/>
</dbReference>
<gene>
    <name evidence="1" type="ORF">GD627_11630</name>
</gene>
<evidence type="ECO:0000313" key="2">
    <source>
        <dbReference type="Proteomes" id="UP000326852"/>
    </source>
</evidence>
<keyword evidence="2" id="KW-1185">Reference proteome</keyword>
<evidence type="ECO:0000313" key="1">
    <source>
        <dbReference type="EMBL" id="KAD3514958.1"/>
    </source>
</evidence>
<name>A0A5N6MGF7_9MICC</name>
<dbReference type="EMBL" id="VTFX01000005">
    <property type="protein sequence ID" value="KAD3514958.1"/>
    <property type="molecule type" value="Genomic_DNA"/>
</dbReference>
<reference evidence="1 2" key="1">
    <citation type="submission" date="2019-08" db="EMBL/GenBank/DDBJ databases">
        <title>Arthrobacter sp. nov., isolated from plateau pika and Tibetan wild ass.</title>
        <authorList>
            <person name="Ge Y."/>
        </authorList>
    </citation>
    <scope>NUCLEOTIDE SEQUENCE [LARGE SCALE GENOMIC DNA]</scope>
    <source>
        <strain evidence="1 2">785</strain>
    </source>
</reference>